<evidence type="ECO:0000313" key="3">
    <source>
        <dbReference type="Proteomes" id="UP000244906"/>
    </source>
</evidence>
<dbReference type="EMBL" id="QDDL01000006">
    <property type="protein sequence ID" value="PVZ67754.1"/>
    <property type="molecule type" value="Genomic_DNA"/>
</dbReference>
<keyword evidence="1" id="KW-1133">Transmembrane helix</keyword>
<gene>
    <name evidence="2" type="ORF">DC094_15075</name>
</gene>
<dbReference type="RefSeq" id="WP_116687950.1">
    <property type="nucleotide sequence ID" value="NZ_CAWNYD010000006.1"/>
</dbReference>
<dbReference type="AlphaFoldDB" id="A0A2V1GYK1"/>
<keyword evidence="3" id="KW-1185">Reference proteome</keyword>
<organism evidence="2 3">
    <name type="scientific">Pelagibaculum spongiae</name>
    <dbReference type="NCBI Taxonomy" id="2080658"/>
    <lineage>
        <taxon>Bacteria</taxon>
        <taxon>Pseudomonadati</taxon>
        <taxon>Pseudomonadota</taxon>
        <taxon>Gammaproteobacteria</taxon>
        <taxon>Oceanospirillales</taxon>
        <taxon>Pelagibaculum</taxon>
    </lineage>
</organism>
<feature type="transmembrane region" description="Helical" evidence="1">
    <location>
        <begin position="38"/>
        <end position="59"/>
    </location>
</feature>
<sequence>MRIEPTFYKEKLAPENQKSLYSAPSSLNSAQPQLEGLFTAKLLLILCWAFPLAVAALLFKGYPLTERLPELYLYSLVIISSVIFFSLLGIIFQKLNRRVWLWMLISIGIPFAGYTISFICALLLKPLAQKKS</sequence>
<evidence type="ECO:0000256" key="1">
    <source>
        <dbReference type="SAM" id="Phobius"/>
    </source>
</evidence>
<feature type="transmembrane region" description="Helical" evidence="1">
    <location>
        <begin position="99"/>
        <end position="124"/>
    </location>
</feature>
<accession>A0A2V1GYK1</accession>
<evidence type="ECO:0000313" key="2">
    <source>
        <dbReference type="EMBL" id="PVZ67754.1"/>
    </source>
</evidence>
<reference evidence="2 3" key="1">
    <citation type="submission" date="2018-04" db="EMBL/GenBank/DDBJ databases">
        <title>Thalassorhabdus spongiae gen. nov., sp. nov., isolated from a marine sponge in South-West Iceland.</title>
        <authorList>
            <person name="Knobloch S."/>
            <person name="Daussin A."/>
            <person name="Johannsson R."/>
            <person name="Marteinsson V.T."/>
        </authorList>
    </citation>
    <scope>NUCLEOTIDE SEQUENCE [LARGE SCALE GENOMIC DNA]</scope>
    <source>
        <strain evidence="2 3">Hp12</strain>
    </source>
</reference>
<name>A0A2V1GYK1_9GAMM</name>
<feature type="transmembrane region" description="Helical" evidence="1">
    <location>
        <begin position="71"/>
        <end position="93"/>
    </location>
</feature>
<dbReference type="Proteomes" id="UP000244906">
    <property type="component" value="Unassembled WGS sequence"/>
</dbReference>
<protein>
    <submittedName>
        <fullName evidence="2">Uncharacterized protein</fullName>
    </submittedName>
</protein>
<proteinExistence type="predicted"/>
<comment type="caution">
    <text evidence="2">The sequence shown here is derived from an EMBL/GenBank/DDBJ whole genome shotgun (WGS) entry which is preliminary data.</text>
</comment>
<keyword evidence="1" id="KW-0812">Transmembrane</keyword>
<keyword evidence="1" id="KW-0472">Membrane</keyword>